<dbReference type="AlphaFoldDB" id="Q6Z3P8"/>
<evidence type="ECO:0000256" key="1">
    <source>
        <dbReference type="SAM" id="MobiDB-lite"/>
    </source>
</evidence>
<gene>
    <name evidence="2" type="primary">OSJNBa0084P08.23</name>
</gene>
<protein>
    <submittedName>
        <fullName evidence="2">Uncharacterized protein</fullName>
    </submittedName>
</protein>
<reference evidence="3" key="2">
    <citation type="journal article" date="2008" name="Nucleic Acids Res.">
        <title>The rice annotation project database (RAP-DB): 2008 update.</title>
        <authorList>
            <consortium name="The rice annotation project (RAP)"/>
        </authorList>
    </citation>
    <scope>GENOME REANNOTATION</scope>
    <source>
        <strain evidence="3">cv. Nipponbare</strain>
    </source>
</reference>
<feature type="compositionally biased region" description="Acidic residues" evidence="1">
    <location>
        <begin position="67"/>
        <end position="80"/>
    </location>
</feature>
<accession>Q6Z3P8</accession>
<proteinExistence type="predicted"/>
<evidence type="ECO:0000313" key="3">
    <source>
        <dbReference type="Proteomes" id="UP000000763"/>
    </source>
</evidence>
<dbReference type="InterPro" id="IPR021109">
    <property type="entry name" value="Peptidase_aspartic_dom_sf"/>
</dbReference>
<reference evidence="3" key="1">
    <citation type="journal article" date="2005" name="Nature">
        <title>The map-based sequence of the rice genome.</title>
        <authorList>
            <consortium name="International rice genome sequencing project (IRGSP)"/>
            <person name="Matsumoto T."/>
            <person name="Wu J."/>
            <person name="Kanamori H."/>
            <person name="Katayose Y."/>
            <person name="Fujisawa M."/>
            <person name="Namiki N."/>
            <person name="Mizuno H."/>
            <person name="Yamamoto K."/>
            <person name="Antonio B.A."/>
            <person name="Baba T."/>
            <person name="Sakata K."/>
            <person name="Nagamura Y."/>
            <person name="Aoki H."/>
            <person name="Arikawa K."/>
            <person name="Arita K."/>
            <person name="Bito T."/>
            <person name="Chiden Y."/>
            <person name="Fujitsuka N."/>
            <person name="Fukunaka R."/>
            <person name="Hamada M."/>
            <person name="Harada C."/>
            <person name="Hayashi A."/>
            <person name="Hijishita S."/>
            <person name="Honda M."/>
            <person name="Hosokawa S."/>
            <person name="Ichikawa Y."/>
            <person name="Idonuma A."/>
            <person name="Iijima M."/>
            <person name="Ikeda M."/>
            <person name="Ikeno M."/>
            <person name="Ito K."/>
            <person name="Ito S."/>
            <person name="Ito T."/>
            <person name="Ito Y."/>
            <person name="Ito Y."/>
            <person name="Iwabuchi A."/>
            <person name="Kamiya K."/>
            <person name="Karasawa W."/>
            <person name="Kurita K."/>
            <person name="Katagiri S."/>
            <person name="Kikuta A."/>
            <person name="Kobayashi H."/>
            <person name="Kobayashi N."/>
            <person name="Machita K."/>
            <person name="Maehara T."/>
            <person name="Masukawa M."/>
            <person name="Mizubayashi T."/>
            <person name="Mukai Y."/>
            <person name="Nagasaki H."/>
            <person name="Nagata Y."/>
            <person name="Naito S."/>
            <person name="Nakashima M."/>
            <person name="Nakama Y."/>
            <person name="Nakamichi Y."/>
            <person name="Nakamura M."/>
            <person name="Meguro A."/>
            <person name="Negishi M."/>
            <person name="Ohta I."/>
            <person name="Ohta T."/>
            <person name="Okamoto M."/>
            <person name="Ono N."/>
            <person name="Saji S."/>
            <person name="Sakaguchi M."/>
            <person name="Sakai K."/>
            <person name="Shibata M."/>
            <person name="Shimokawa T."/>
            <person name="Song J."/>
            <person name="Takazaki Y."/>
            <person name="Terasawa K."/>
            <person name="Tsugane M."/>
            <person name="Tsuji K."/>
            <person name="Ueda S."/>
            <person name="Waki K."/>
            <person name="Yamagata H."/>
            <person name="Yamamoto M."/>
            <person name="Yamamoto S."/>
            <person name="Yamane H."/>
            <person name="Yoshiki S."/>
            <person name="Yoshihara R."/>
            <person name="Yukawa K."/>
            <person name="Zhong H."/>
            <person name="Yano M."/>
            <person name="Yuan Q."/>
            <person name="Ouyang S."/>
            <person name="Liu J."/>
            <person name="Jones K.M."/>
            <person name="Gansberger K."/>
            <person name="Moffat K."/>
            <person name="Hill J."/>
            <person name="Bera J."/>
            <person name="Fadrosh D."/>
            <person name="Jin S."/>
            <person name="Johri S."/>
            <person name="Kim M."/>
            <person name="Overton L."/>
            <person name="Reardon M."/>
            <person name="Tsitrin T."/>
            <person name="Vuong H."/>
            <person name="Weaver B."/>
            <person name="Ciecko A."/>
            <person name="Tallon L."/>
            <person name="Jackson J."/>
            <person name="Pai G."/>
            <person name="Aken S.V."/>
            <person name="Utterback T."/>
            <person name="Reidmuller S."/>
            <person name="Feldblyum T."/>
            <person name="Hsiao J."/>
            <person name="Zismann V."/>
            <person name="Iobst S."/>
            <person name="de Vazeille A.R."/>
            <person name="Buell C.R."/>
            <person name="Ying K."/>
            <person name="Li Y."/>
            <person name="Lu T."/>
            <person name="Huang Y."/>
            <person name="Zhao Q."/>
            <person name="Feng Q."/>
            <person name="Zhang L."/>
            <person name="Zhu J."/>
            <person name="Weng Q."/>
            <person name="Mu J."/>
            <person name="Lu Y."/>
            <person name="Fan D."/>
            <person name="Liu Y."/>
            <person name="Guan J."/>
            <person name="Zhang Y."/>
            <person name="Yu S."/>
            <person name="Liu X."/>
            <person name="Zhang Y."/>
            <person name="Hong G."/>
            <person name="Han B."/>
            <person name="Choisne N."/>
            <person name="Demange N."/>
            <person name="Orjeda G."/>
            <person name="Samain S."/>
            <person name="Cattolico L."/>
            <person name="Pelletier E."/>
            <person name="Couloux A."/>
            <person name="Segurens B."/>
            <person name="Wincker P."/>
            <person name="D'Hont A."/>
            <person name="Scarpelli C."/>
            <person name="Weissenbach J."/>
            <person name="Salanoubat M."/>
            <person name="Quetier F."/>
            <person name="Yu Y."/>
            <person name="Kim H.R."/>
            <person name="Rambo T."/>
            <person name="Currie J."/>
            <person name="Collura K."/>
            <person name="Luo M."/>
            <person name="Yang T."/>
            <person name="Ammiraju J.S.S."/>
            <person name="Engler F."/>
            <person name="Soderlund C."/>
            <person name="Wing R.A."/>
            <person name="Palmer L.E."/>
            <person name="de la Bastide M."/>
            <person name="Spiegel L."/>
            <person name="Nascimento L."/>
            <person name="Zutavern T."/>
            <person name="O'Shaughnessy A."/>
            <person name="Dike S."/>
            <person name="Dedhia N."/>
            <person name="Preston R."/>
            <person name="Balija V."/>
            <person name="McCombie W.R."/>
            <person name="Chow T."/>
            <person name="Chen H."/>
            <person name="Chung M."/>
            <person name="Chen C."/>
            <person name="Shaw J."/>
            <person name="Wu H."/>
            <person name="Hsiao K."/>
            <person name="Chao Y."/>
            <person name="Chu M."/>
            <person name="Cheng C."/>
            <person name="Hour A."/>
            <person name="Lee P."/>
            <person name="Lin S."/>
            <person name="Lin Y."/>
            <person name="Liou J."/>
            <person name="Liu S."/>
            <person name="Hsing Y."/>
            <person name="Raghuvanshi S."/>
            <person name="Mohanty A."/>
            <person name="Bharti A.K."/>
            <person name="Gaur A."/>
            <person name="Gupta V."/>
            <person name="Kumar D."/>
            <person name="Ravi V."/>
            <person name="Vij S."/>
            <person name="Kapur A."/>
            <person name="Khurana P."/>
            <person name="Khurana P."/>
            <person name="Khurana J.P."/>
            <person name="Tyagi A.K."/>
            <person name="Gaikwad K."/>
            <person name="Singh A."/>
            <person name="Dalal V."/>
            <person name="Srivastava S."/>
            <person name="Dixit A."/>
            <person name="Pal A.K."/>
            <person name="Ghazi I.A."/>
            <person name="Yadav M."/>
            <person name="Pandit A."/>
            <person name="Bhargava A."/>
            <person name="Sureshbabu K."/>
            <person name="Batra K."/>
            <person name="Sharma T.R."/>
            <person name="Mohapatra T."/>
            <person name="Singh N.K."/>
            <person name="Messing J."/>
            <person name="Nelson A.B."/>
            <person name="Fuks G."/>
            <person name="Kavchok S."/>
            <person name="Keizer G."/>
            <person name="Linton E."/>
            <person name="Llaca V."/>
            <person name="Song R."/>
            <person name="Tanyolac B."/>
            <person name="Young S."/>
            <person name="Ho-Il K."/>
            <person name="Hahn J.H."/>
            <person name="Sangsakoo G."/>
            <person name="Vanavichit A."/>
            <person name="de Mattos Luiz.A.T."/>
            <person name="Zimmer P.D."/>
            <person name="Malone G."/>
            <person name="Dellagostin O."/>
            <person name="de Oliveira A.C."/>
            <person name="Bevan M."/>
            <person name="Bancroft I."/>
            <person name="Minx P."/>
            <person name="Cordum H."/>
            <person name="Wilson R."/>
            <person name="Cheng Z."/>
            <person name="Jin W."/>
            <person name="Jiang J."/>
            <person name="Leong S.A."/>
            <person name="Iwama H."/>
            <person name="Gojobori T."/>
            <person name="Itoh T."/>
            <person name="Niimura Y."/>
            <person name="Fujii Y."/>
            <person name="Habara T."/>
            <person name="Sakai H."/>
            <person name="Sato Y."/>
            <person name="Wilson G."/>
            <person name="Kumar K."/>
            <person name="McCouch S."/>
            <person name="Juretic N."/>
            <person name="Hoen D."/>
            <person name="Wright S."/>
            <person name="Bruskiewich R."/>
            <person name="Bureau T."/>
            <person name="Miyao A."/>
            <person name="Hirochika H."/>
            <person name="Nishikawa T."/>
            <person name="Kadowaki K."/>
            <person name="Sugiura M."/>
            <person name="Burr B."/>
            <person name="Sasaki T."/>
        </authorList>
    </citation>
    <scope>NUCLEOTIDE SEQUENCE [LARGE SCALE GENOMIC DNA]</scope>
    <source>
        <strain evidence="3">cv. Nipponbare</strain>
    </source>
</reference>
<evidence type="ECO:0000313" key="2">
    <source>
        <dbReference type="EMBL" id="BAC84120.1"/>
    </source>
</evidence>
<dbReference type="Gene3D" id="2.40.70.10">
    <property type="entry name" value="Acid Proteases"/>
    <property type="match status" value="1"/>
</dbReference>
<organism evidence="2 3">
    <name type="scientific">Oryza sativa subsp. japonica</name>
    <name type="common">Rice</name>
    <dbReference type="NCBI Taxonomy" id="39947"/>
    <lineage>
        <taxon>Eukaryota</taxon>
        <taxon>Viridiplantae</taxon>
        <taxon>Streptophyta</taxon>
        <taxon>Embryophyta</taxon>
        <taxon>Tracheophyta</taxon>
        <taxon>Spermatophyta</taxon>
        <taxon>Magnoliopsida</taxon>
        <taxon>Liliopsida</taxon>
        <taxon>Poales</taxon>
        <taxon>Poaceae</taxon>
        <taxon>BOP clade</taxon>
        <taxon>Oryzoideae</taxon>
        <taxon>Oryzeae</taxon>
        <taxon>Oryzinae</taxon>
        <taxon>Oryza</taxon>
        <taxon>Oryza sativa</taxon>
    </lineage>
</organism>
<feature type="compositionally biased region" description="Low complexity" evidence="1">
    <location>
        <begin position="48"/>
        <end position="63"/>
    </location>
</feature>
<name>Q6Z3P8_ORYSJ</name>
<dbReference type="EMBL" id="AP005248">
    <property type="protein sequence ID" value="BAC84120.1"/>
    <property type="molecule type" value="Genomic_DNA"/>
</dbReference>
<feature type="region of interest" description="Disordered" evidence="1">
    <location>
        <begin position="134"/>
        <end position="155"/>
    </location>
</feature>
<sequence>MKPENAFVTVQEGTLCLAIVVTTKQQPVPILGNLAQQNIHVGSPPPTAQGAAGQRSIRAAGRRAAGEEDGADGERDEESEDAAAVIVHLHRSRARAVSGVAGGSVSAGAAAASQPPPPPFSRVVVIAAGFRASPTVQPRGRTRHRSHHRPPDLLPTRQLPCWLL</sequence>
<feature type="region of interest" description="Disordered" evidence="1">
    <location>
        <begin position="41"/>
        <end position="80"/>
    </location>
</feature>
<dbReference type="Proteomes" id="UP000000763">
    <property type="component" value="Chromosome 7"/>
</dbReference>